<reference evidence="2" key="1">
    <citation type="journal article" date="2024" name="Proc. Natl. Acad. Sci. U.S.A.">
        <title>Extraordinary preservation of gene collinearity over three hundred million years revealed in homosporous lycophytes.</title>
        <authorList>
            <person name="Li C."/>
            <person name="Wickell D."/>
            <person name="Kuo L.Y."/>
            <person name="Chen X."/>
            <person name="Nie B."/>
            <person name="Liao X."/>
            <person name="Peng D."/>
            <person name="Ji J."/>
            <person name="Jenkins J."/>
            <person name="Williams M."/>
            <person name="Shu S."/>
            <person name="Plott C."/>
            <person name="Barry K."/>
            <person name="Rajasekar S."/>
            <person name="Grimwood J."/>
            <person name="Han X."/>
            <person name="Sun S."/>
            <person name="Hou Z."/>
            <person name="He W."/>
            <person name="Dai G."/>
            <person name="Sun C."/>
            <person name="Schmutz J."/>
            <person name="Leebens-Mack J.H."/>
            <person name="Li F.W."/>
            <person name="Wang L."/>
        </authorList>
    </citation>
    <scope>NUCLEOTIDE SEQUENCE [LARGE SCALE GENOMIC DNA]</scope>
    <source>
        <strain evidence="2">cv. PW_Plant_1</strain>
    </source>
</reference>
<keyword evidence="2" id="KW-1185">Reference proteome</keyword>
<dbReference type="Proteomes" id="UP001162992">
    <property type="component" value="Chromosome 13"/>
</dbReference>
<evidence type="ECO:0000313" key="1">
    <source>
        <dbReference type="EMBL" id="KAJ7533316.1"/>
    </source>
</evidence>
<proteinExistence type="predicted"/>
<accession>A0ACC2BU81</accession>
<organism evidence="1 2">
    <name type="scientific">Diphasiastrum complanatum</name>
    <name type="common">Issler's clubmoss</name>
    <name type="synonym">Lycopodium complanatum</name>
    <dbReference type="NCBI Taxonomy" id="34168"/>
    <lineage>
        <taxon>Eukaryota</taxon>
        <taxon>Viridiplantae</taxon>
        <taxon>Streptophyta</taxon>
        <taxon>Embryophyta</taxon>
        <taxon>Tracheophyta</taxon>
        <taxon>Lycopodiopsida</taxon>
        <taxon>Lycopodiales</taxon>
        <taxon>Lycopodiaceae</taxon>
        <taxon>Lycopodioideae</taxon>
        <taxon>Diphasiastrum</taxon>
    </lineage>
</organism>
<protein>
    <submittedName>
        <fullName evidence="1">Uncharacterized protein</fullName>
    </submittedName>
</protein>
<sequence length="346" mass="38178">MGNQLNCRPNNASKTIKNSHVRQSIRKNKLEQELLQQQALAFLLHQQQMAKTRLDRSMSQKNPNQAHQKGIPRSMSMRSGSSSDMNVRAVSRIGKIQFVLIHGGGTGAWCWYKSIALLEGAGFVATAIDLLGSGIDSTDPNTVSGLAQHTEPLFQFLDKLAEDEMVILVGHDIGGACISYAMEHFPHKISKAVFVAATMVVNGQSAFDVFASEVMSEDNLLPNAQQFVYANGNSSSPTAIKLESSLLKGVFFNQCPAKDVALATVAMRPVPFAPVLEKLNLTNEKYGRVRRFYIETTEDSALPLTLQEKLISLNPPERVFKVKSDHCPFFSKPQSLHKIFTEIADE</sequence>
<evidence type="ECO:0000313" key="2">
    <source>
        <dbReference type="Proteomes" id="UP001162992"/>
    </source>
</evidence>
<comment type="caution">
    <text evidence="1">The sequence shown here is derived from an EMBL/GenBank/DDBJ whole genome shotgun (WGS) entry which is preliminary data.</text>
</comment>
<dbReference type="EMBL" id="CM055104">
    <property type="protein sequence ID" value="KAJ7533316.1"/>
    <property type="molecule type" value="Genomic_DNA"/>
</dbReference>
<name>A0ACC2BU81_DIPCM</name>
<gene>
    <name evidence="1" type="ORF">O6H91_13G043000</name>
</gene>